<dbReference type="Gene3D" id="1.25.10.10">
    <property type="entry name" value="Leucine-rich Repeat Variant"/>
    <property type="match status" value="1"/>
</dbReference>
<dbReference type="EMBL" id="WJXA01000012">
    <property type="protein sequence ID" value="KAF7124530.1"/>
    <property type="molecule type" value="Genomic_DNA"/>
</dbReference>
<dbReference type="InterPro" id="IPR033337">
    <property type="entry name" value="TORTIFOLIA1/SINE1-2"/>
</dbReference>
<dbReference type="OrthoDB" id="1904066at2759"/>
<dbReference type="InterPro" id="IPR011989">
    <property type="entry name" value="ARM-like"/>
</dbReference>
<dbReference type="FunFam" id="1.25.10.10:FF:000549">
    <property type="entry name" value="ARM repeat superfamily protein"/>
    <property type="match status" value="1"/>
</dbReference>
<evidence type="ECO:0000256" key="1">
    <source>
        <dbReference type="SAM" id="MobiDB-lite"/>
    </source>
</evidence>
<gene>
    <name evidence="3" type="ORF">RHSIM_Rhsim12G0126900</name>
</gene>
<keyword evidence="4" id="KW-1185">Reference proteome</keyword>
<dbReference type="PANTHER" id="PTHR31355:SF32">
    <property type="entry name" value="TORTIFOLIA1-LIKE PROTEIN 4"/>
    <property type="match status" value="1"/>
</dbReference>
<dbReference type="GO" id="GO:0008017">
    <property type="term" value="F:microtubule binding"/>
    <property type="evidence" value="ECO:0007669"/>
    <property type="project" value="InterPro"/>
</dbReference>
<dbReference type="Pfam" id="PF24714">
    <property type="entry name" value="TOR1L1_N"/>
    <property type="match status" value="1"/>
</dbReference>
<feature type="region of interest" description="Disordered" evidence="1">
    <location>
        <begin position="303"/>
        <end position="351"/>
    </location>
</feature>
<evidence type="ECO:0000313" key="4">
    <source>
        <dbReference type="Proteomes" id="UP000626092"/>
    </source>
</evidence>
<dbReference type="InterPro" id="IPR016024">
    <property type="entry name" value="ARM-type_fold"/>
</dbReference>
<evidence type="ECO:0000259" key="2">
    <source>
        <dbReference type="Pfam" id="PF24714"/>
    </source>
</evidence>
<organism evidence="3 4">
    <name type="scientific">Rhododendron simsii</name>
    <name type="common">Sims's rhododendron</name>
    <dbReference type="NCBI Taxonomy" id="118357"/>
    <lineage>
        <taxon>Eukaryota</taxon>
        <taxon>Viridiplantae</taxon>
        <taxon>Streptophyta</taxon>
        <taxon>Embryophyta</taxon>
        <taxon>Tracheophyta</taxon>
        <taxon>Spermatophyta</taxon>
        <taxon>Magnoliopsida</taxon>
        <taxon>eudicotyledons</taxon>
        <taxon>Gunneridae</taxon>
        <taxon>Pentapetalae</taxon>
        <taxon>asterids</taxon>
        <taxon>Ericales</taxon>
        <taxon>Ericaceae</taxon>
        <taxon>Ericoideae</taxon>
        <taxon>Rhodoreae</taxon>
        <taxon>Rhododendron</taxon>
    </lineage>
</organism>
<protein>
    <recommendedName>
        <fullName evidence="2">TORTIFOLIA1/SINE1-2 N-terminal domain-containing protein</fullName>
    </recommendedName>
</protein>
<accession>A0A834G7Q5</accession>
<name>A0A834G7Q5_RHOSS</name>
<sequence length="765" mass="81984">MSLSTVTAAAATSPTDLKQRVLLCLAKLSDRDTLSLASAELDSIALALPPHSLSPFLSCLSTASSSSDKSPVKKHCVRLLGLLSSAHGDALSPHLPKILSSLLLPRLRDSASDSALRSACVHSVSLMAQNITKPPFSSFLNPLADAVLHNQDHNSQIGSALCLSAAIEAARGDVDRAQLQKLLPRFLKLVRSEGFKAKAAVLAAIGSVVGAGGASSRNVAGSLVTGLGEFLSSEDWAARKAAAEALGRLAVAERDLVAEFKSACLASLESRRFDKVRVVRETMNHTLELWKEVPGDLERLLTRSQSKSSSKGDVGVQCSPSVSRSSSDDSFETPKLKKTPPTSRLPSSDTSFANIALKRSPSKSVDKKPSITTMGKIDVKNNSDWSIKIAVPQPSSLQVASNVDFKDGNVGVVDSITYESSRNLKSETKSVLFSEPCHEKLHKLIGLRSGSRVVPVSEIDDCESDVVKKNSDWSIKIAVPQPSSLQVAGNVDFKDGNVGVADSITYESSRNLKSETKRVLFSEPCQKLSKLGGLRSGSRVVPVCEINDWESDVVQSNAIEDVDGNQKDIEGLNLVRKQLVQIENQQSSLFDLLQRFIGSSQSGMNSLETRVNGLEKALDEISYDLALSTGKISNTDSAGNACCLLPAADFLSPKFWKRAEGQYSSRFSFPGRNHSLPAMRSMPNKDAYVEISNLGSPNDRCQSWDRFVASPVANPHRNLRGGLKSCSSKNLKISQDADKLIACGVGGLEGTLIPGCTAAANMIRR</sequence>
<dbReference type="GO" id="GO:0005874">
    <property type="term" value="C:microtubule"/>
    <property type="evidence" value="ECO:0007669"/>
    <property type="project" value="InterPro"/>
</dbReference>
<evidence type="ECO:0000313" key="3">
    <source>
        <dbReference type="EMBL" id="KAF7124530.1"/>
    </source>
</evidence>
<dbReference type="Proteomes" id="UP000626092">
    <property type="component" value="Unassembled WGS sequence"/>
</dbReference>
<feature type="compositionally biased region" description="Polar residues" evidence="1">
    <location>
        <begin position="340"/>
        <end position="351"/>
    </location>
</feature>
<reference evidence="3" key="1">
    <citation type="submission" date="2019-11" db="EMBL/GenBank/DDBJ databases">
        <authorList>
            <person name="Liu Y."/>
            <person name="Hou J."/>
            <person name="Li T.-Q."/>
            <person name="Guan C.-H."/>
            <person name="Wu X."/>
            <person name="Wu H.-Z."/>
            <person name="Ling F."/>
            <person name="Zhang R."/>
            <person name="Shi X.-G."/>
            <person name="Ren J.-P."/>
            <person name="Chen E.-F."/>
            <person name="Sun J.-M."/>
        </authorList>
    </citation>
    <scope>NUCLEOTIDE SEQUENCE</scope>
    <source>
        <strain evidence="3">Adult_tree_wgs_1</strain>
        <tissue evidence="3">Leaves</tissue>
    </source>
</reference>
<dbReference type="SUPFAM" id="SSF48371">
    <property type="entry name" value="ARM repeat"/>
    <property type="match status" value="1"/>
</dbReference>
<comment type="caution">
    <text evidence="3">The sequence shown here is derived from an EMBL/GenBank/DDBJ whole genome shotgun (WGS) entry which is preliminary data.</text>
</comment>
<dbReference type="InterPro" id="IPR057600">
    <property type="entry name" value="TORTIFOLIA1/SINE1-2_N"/>
</dbReference>
<dbReference type="AlphaFoldDB" id="A0A834G7Q5"/>
<feature type="domain" description="TORTIFOLIA1/SINE1-2 N-terminal" evidence="2">
    <location>
        <begin position="16"/>
        <end position="292"/>
    </location>
</feature>
<dbReference type="PANTHER" id="PTHR31355">
    <property type="entry name" value="MICROTUBULE-ASSOCIATED PROTEIN TORTIFOLIA1"/>
    <property type="match status" value="1"/>
</dbReference>
<proteinExistence type="predicted"/>